<proteinExistence type="predicted"/>
<reference evidence="3" key="1">
    <citation type="journal article" date="2019" name="Int. J. Syst. Evol. Microbiol.">
        <title>The Global Catalogue of Microorganisms (GCM) 10K type strain sequencing project: providing services to taxonomists for standard genome sequencing and annotation.</title>
        <authorList>
            <consortium name="The Broad Institute Genomics Platform"/>
            <consortium name="The Broad Institute Genome Sequencing Center for Infectious Disease"/>
            <person name="Wu L."/>
            <person name="Ma J."/>
        </authorList>
    </citation>
    <scope>NUCLEOTIDE SEQUENCE [LARGE SCALE GENOMIC DNA]</scope>
    <source>
        <strain evidence="3">KCTC 33792</strain>
    </source>
</reference>
<sequence>MNKKSLSHDILNPKKKGKEGKQTMKEMDISDLNQYIQSNKKEANYQVNKELSGIKKRRLKYRKRSDDEIEALNRICIEKWKRAEREGKIKRTGKKELYYAFD</sequence>
<dbReference type="RefSeq" id="WP_380714306.1">
    <property type="nucleotide sequence ID" value="NZ_JBHUML010000006.1"/>
</dbReference>
<evidence type="ECO:0000313" key="3">
    <source>
        <dbReference type="Proteomes" id="UP001597520"/>
    </source>
</evidence>
<name>A0ABW5T6C3_9BACI</name>
<protein>
    <submittedName>
        <fullName evidence="2">Uncharacterized protein</fullName>
    </submittedName>
</protein>
<keyword evidence="3" id="KW-1185">Reference proteome</keyword>
<accession>A0ABW5T6C3</accession>
<dbReference type="EMBL" id="JBHUML010000006">
    <property type="protein sequence ID" value="MFD2706984.1"/>
    <property type="molecule type" value="Genomic_DNA"/>
</dbReference>
<gene>
    <name evidence="2" type="ORF">ACFSUB_16115</name>
</gene>
<dbReference type="Proteomes" id="UP001597520">
    <property type="component" value="Unassembled WGS sequence"/>
</dbReference>
<feature type="region of interest" description="Disordered" evidence="1">
    <location>
        <begin position="1"/>
        <end position="24"/>
    </location>
</feature>
<evidence type="ECO:0000313" key="2">
    <source>
        <dbReference type="EMBL" id="MFD2706984.1"/>
    </source>
</evidence>
<evidence type="ECO:0000256" key="1">
    <source>
        <dbReference type="SAM" id="MobiDB-lite"/>
    </source>
</evidence>
<comment type="caution">
    <text evidence="2">The sequence shown here is derived from an EMBL/GenBank/DDBJ whole genome shotgun (WGS) entry which is preliminary data.</text>
</comment>
<organism evidence="2 3">
    <name type="scientific">Salibacterium lacus</name>
    <dbReference type="NCBI Taxonomy" id="1898109"/>
    <lineage>
        <taxon>Bacteria</taxon>
        <taxon>Bacillati</taxon>
        <taxon>Bacillota</taxon>
        <taxon>Bacilli</taxon>
        <taxon>Bacillales</taxon>
        <taxon>Bacillaceae</taxon>
    </lineage>
</organism>